<dbReference type="EMBL" id="FOHJ01000011">
    <property type="protein sequence ID" value="SET93670.1"/>
    <property type="molecule type" value="Genomic_DNA"/>
</dbReference>
<accession>A0A1I0IA69</accession>
<evidence type="ECO:0000256" key="1">
    <source>
        <dbReference type="SAM" id="Phobius"/>
    </source>
</evidence>
<keyword evidence="1" id="KW-0812">Transmembrane</keyword>
<proteinExistence type="predicted"/>
<dbReference type="AlphaFoldDB" id="A0A1I0IA69"/>
<reference evidence="3" key="1">
    <citation type="submission" date="2016-10" db="EMBL/GenBank/DDBJ databases">
        <authorList>
            <person name="Varghese N."/>
            <person name="Submissions S."/>
        </authorList>
    </citation>
    <scope>NUCLEOTIDE SEQUENCE [LARGE SCALE GENOMIC DNA]</scope>
    <source>
        <strain evidence="3">CGMCC 1.3566</strain>
    </source>
</reference>
<evidence type="ECO:0000313" key="2">
    <source>
        <dbReference type="EMBL" id="SET93670.1"/>
    </source>
</evidence>
<gene>
    <name evidence="2" type="ORF">SAMN05421676_11180</name>
</gene>
<feature type="transmembrane region" description="Helical" evidence="1">
    <location>
        <begin position="6"/>
        <end position="24"/>
    </location>
</feature>
<dbReference type="RefSeq" id="WP_093136912.1">
    <property type="nucleotide sequence ID" value="NZ_FOHJ01000011.1"/>
</dbReference>
<dbReference type="Proteomes" id="UP000199095">
    <property type="component" value="Unassembled WGS sequence"/>
</dbReference>
<sequence length="145" mass="16828">MKKTGIVWSTILLVFMLFMMTMIIEDQTTTTIDEVVEENPAQIAGYSTEYQDILYTTKREEMISKFLNAMEQLEFEKSTSESVSPNQNVQLFNKEGKLIANVEISGEKHITINNETFKLDESSSEILKPFWDQFYEQAKNENVTF</sequence>
<keyword evidence="1" id="KW-0472">Membrane</keyword>
<name>A0A1I0IA69_9BACI</name>
<protein>
    <submittedName>
        <fullName evidence="2">Uncharacterized protein</fullName>
    </submittedName>
</protein>
<keyword evidence="3" id="KW-1185">Reference proteome</keyword>
<keyword evidence="1" id="KW-1133">Transmembrane helix</keyword>
<evidence type="ECO:0000313" key="3">
    <source>
        <dbReference type="Proteomes" id="UP000199095"/>
    </source>
</evidence>
<organism evidence="2 3">
    <name type="scientific">Salinibacillus kushneri</name>
    <dbReference type="NCBI Taxonomy" id="237682"/>
    <lineage>
        <taxon>Bacteria</taxon>
        <taxon>Bacillati</taxon>
        <taxon>Bacillota</taxon>
        <taxon>Bacilli</taxon>
        <taxon>Bacillales</taxon>
        <taxon>Bacillaceae</taxon>
        <taxon>Salinibacillus</taxon>
    </lineage>
</organism>